<name>A0A916N0V3_9PROT</name>
<proteinExistence type="predicted"/>
<dbReference type="InterPro" id="IPR007730">
    <property type="entry name" value="SPOR-like_dom"/>
</dbReference>
<feature type="transmembrane region" description="Helical" evidence="2">
    <location>
        <begin position="23"/>
        <end position="46"/>
    </location>
</feature>
<dbReference type="SUPFAM" id="SSF110997">
    <property type="entry name" value="Sporulation related repeat"/>
    <property type="match status" value="1"/>
</dbReference>
<organism evidence="4 5">
    <name type="scientific">Georgfuchsia toluolica</name>
    <dbReference type="NCBI Taxonomy" id="424218"/>
    <lineage>
        <taxon>Bacteria</taxon>
        <taxon>Pseudomonadati</taxon>
        <taxon>Pseudomonadota</taxon>
        <taxon>Betaproteobacteria</taxon>
        <taxon>Nitrosomonadales</taxon>
        <taxon>Sterolibacteriaceae</taxon>
        <taxon>Georgfuchsia</taxon>
    </lineage>
</organism>
<keyword evidence="5" id="KW-1185">Reference proteome</keyword>
<gene>
    <name evidence="4" type="ORF">GTOL_12186</name>
</gene>
<accession>A0A916N0V3</accession>
<keyword evidence="2" id="KW-0472">Membrane</keyword>
<dbReference type="Pfam" id="PF05036">
    <property type="entry name" value="SPOR"/>
    <property type="match status" value="1"/>
</dbReference>
<evidence type="ECO:0000313" key="5">
    <source>
        <dbReference type="Proteomes" id="UP000742786"/>
    </source>
</evidence>
<evidence type="ECO:0000313" key="4">
    <source>
        <dbReference type="EMBL" id="CAG4884303.1"/>
    </source>
</evidence>
<keyword evidence="2" id="KW-1133">Transmembrane helix</keyword>
<dbReference type="AlphaFoldDB" id="A0A916N0V3"/>
<dbReference type="InterPro" id="IPR036680">
    <property type="entry name" value="SPOR-like_sf"/>
</dbReference>
<evidence type="ECO:0000259" key="3">
    <source>
        <dbReference type="Pfam" id="PF05036"/>
    </source>
</evidence>
<evidence type="ECO:0000256" key="2">
    <source>
        <dbReference type="SAM" id="Phobius"/>
    </source>
</evidence>
<protein>
    <recommendedName>
        <fullName evidence="3">SPOR domain-containing protein</fullName>
    </recommendedName>
</protein>
<keyword evidence="2" id="KW-0812">Transmembrane</keyword>
<reference evidence="4" key="1">
    <citation type="submission" date="2021-04" db="EMBL/GenBank/DDBJ databases">
        <authorList>
            <person name="Hornung B."/>
        </authorList>
    </citation>
    <scope>NUCLEOTIDE SEQUENCE</scope>
    <source>
        <strain evidence="4">G5G6</strain>
    </source>
</reference>
<feature type="domain" description="SPOR" evidence="3">
    <location>
        <begin position="130"/>
        <end position="190"/>
    </location>
</feature>
<dbReference type="Proteomes" id="UP000742786">
    <property type="component" value="Unassembled WGS sequence"/>
</dbReference>
<evidence type="ECO:0000256" key="1">
    <source>
        <dbReference type="SAM" id="MobiDB-lite"/>
    </source>
</evidence>
<feature type="compositionally biased region" description="Low complexity" evidence="1">
    <location>
        <begin position="83"/>
        <end position="97"/>
    </location>
</feature>
<comment type="caution">
    <text evidence="4">The sequence shown here is derived from an EMBL/GenBank/DDBJ whole genome shotgun (WGS) entry which is preliminary data.</text>
</comment>
<dbReference type="GO" id="GO:0042834">
    <property type="term" value="F:peptidoglycan binding"/>
    <property type="evidence" value="ECO:0007669"/>
    <property type="project" value="InterPro"/>
</dbReference>
<feature type="region of interest" description="Disordered" evidence="1">
    <location>
        <begin position="66"/>
        <end position="123"/>
    </location>
</feature>
<dbReference type="RefSeq" id="WP_246591098.1">
    <property type="nucleotide sequence ID" value="NZ_CAJQUM010000001.1"/>
</dbReference>
<dbReference type="EMBL" id="CAJQUM010000001">
    <property type="protein sequence ID" value="CAG4884303.1"/>
    <property type="molecule type" value="Genomic_DNA"/>
</dbReference>
<dbReference type="Gene3D" id="3.30.70.1070">
    <property type="entry name" value="Sporulation related repeat"/>
    <property type="match status" value="1"/>
</dbReference>
<sequence length="198" mass="20994">METERQPDSLDEDALRRRLIKRIALAGVAIAALLGGLAVIDGMFAAPVPSSEPSAIVDAAKPMSVATTLPEPPPQAVPSNKISAAPVESSSSSAPLPRQLHPPAKPAEVKQAAVKPAPPHPLTQNAQTERHFVLQMGVFNNVDNAQELLARLLKNDVPAQIEARVQVGPFKTRAEADEARAKLKAMGLDAGLLMVIHR</sequence>